<dbReference type="InterPro" id="IPR023210">
    <property type="entry name" value="NADP_OxRdtase_dom"/>
</dbReference>
<accession>A0A6J7FQA6</accession>
<dbReference type="GO" id="GO:0016616">
    <property type="term" value="F:oxidoreductase activity, acting on the CH-OH group of donors, NAD or NADP as acceptor"/>
    <property type="evidence" value="ECO:0007669"/>
    <property type="project" value="UniProtKB-ARBA"/>
</dbReference>
<organism evidence="5">
    <name type="scientific">freshwater metagenome</name>
    <dbReference type="NCBI Taxonomy" id="449393"/>
    <lineage>
        <taxon>unclassified sequences</taxon>
        <taxon>metagenomes</taxon>
        <taxon>ecological metagenomes</taxon>
    </lineage>
</organism>
<dbReference type="PANTHER" id="PTHR43827:SF3">
    <property type="entry name" value="NADP-DEPENDENT OXIDOREDUCTASE DOMAIN-CONTAINING PROTEIN"/>
    <property type="match status" value="1"/>
</dbReference>
<sequence length="276" mass="30340">MTVLSPTITLNNGVEMPQLGLGVWQVADDVAQSIVEHALSEGYRAIDTAKIYDNESGVGRALASTGVARSDIFVTTKLWNSDQGRATTVDAFDASLDRLGVDYVDLYLIHWPRPKARLFVETWEVCEEIYASGRARAIGVSNFEPEHLEQLVHAGLTVPAVNQIECHPRLQQKVNREYHRAHGIVTTAWSPLGQGTVLEDSVLTSIANSHAKSVAQVIIRWHIQLGNTVIPKSVTPARVTENFAVFDFELSDSEMAQIADLDSDGRMGPHPNLADF</sequence>
<dbReference type="Gene3D" id="3.20.20.100">
    <property type="entry name" value="NADP-dependent oxidoreductase domain"/>
    <property type="match status" value="1"/>
</dbReference>
<dbReference type="SUPFAM" id="SSF51430">
    <property type="entry name" value="NAD(P)-linked oxidoreductase"/>
    <property type="match status" value="1"/>
</dbReference>
<evidence type="ECO:0000313" key="5">
    <source>
        <dbReference type="EMBL" id="CAB4895565.1"/>
    </source>
</evidence>
<comment type="similarity">
    <text evidence="1">Belongs to the aldo/keto reductase family.</text>
</comment>
<dbReference type="FunFam" id="3.20.20.100:FF:000015">
    <property type="entry name" value="Oxidoreductase, aldo/keto reductase family"/>
    <property type="match status" value="1"/>
</dbReference>
<proteinExistence type="inferred from homology"/>
<dbReference type="PIRSF" id="PIRSF000097">
    <property type="entry name" value="AKR"/>
    <property type="match status" value="1"/>
</dbReference>
<dbReference type="Pfam" id="PF00248">
    <property type="entry name" value="Aldo_ket_red"/>
    <property type="match status" value="1"/>
</dbReference>
<reference evidence="5" key="1">
    <citation type="submission" date="2020-05" db="EMBL/GenBank/DDBJ databases">
        <authorList>
            <person name="Chiriac C."/>
            <person name="Salcher M."/>
            <person name="Ghai R."/>
            <person name="Kavagutti S V."/>
        </authorList>
    </citation>
    <scope>NUCLEOTIDE SEQUENCE</scope>
</reference>
<keyword evidence="3" id="KW-0560">Oxidoreductase</keyword>
<evidence type="ECO:0000259" key="4">
    <source>
        <dbReference type="Pfam" id="PF00248"/>
    </source>
</evidence>
<evidence type="ECO:0000256" key="2">
    <source>
        <dbReference type="ARBA" id="ARBA00022857"/>
    </source>
</evidence>
<keyword evidence="2" id="KW-0521">NADP</keyword>
<feature type="domain" description="NADP-dependent oxidoreductase" evidence="4">
    <location>
        <begin position="19"/>
        <end position="261"/>
    </location>
</feature>
<evidence type="ECO:0000256" key="3">
    <source>
        <dbReference type="ARBA" id="ARBA00023002"/>
    </source>
</evidence>
<gene>
    <name evidence="5" type="ORF">UFOPK3516_00664</name>
</gene>
<dbReference type="PANTHER" id="PTHR43827">
    <property type="entry name" value="2,5-DIKETO-D-GLUCONIC ACID REDUCTASE"/>
    <property type="match status" value="1"/>
</dbReference>
<dbReference type="AlphaFoldDB" id="A0A6J7FQA6"/>
<dbReference type="InterPro" id="IPR018170">
    <property type="entry name" value="Aldo/ket_reductase_CS"/>
</dbReference>
<dbReference type="InterPro" id="IPR020471">
    <property type="entry name" value="AKR"/>
</dbReference>
<protein>
    <submittedName>
        <fullName evidence="5">Unannotated protein</fullName>
    </submittedName>
</protein>
<dbReference type="InterPro" id="IPR036812">
    <property type="entry name" value="NAD(P)_OxRdtase_dom_sf"/>
</dbReference>
<dbReference type="EMBL" id="CAFBMB010000037">
    <property type="protein sequence ID" value="CAB4895565.1"/>
    <property type="molecule type" value="Genomic_DNA"/>
</dbReference>
<evidence type="ECO:0000256" key="1">
    <source>
        <dbReference type="ARBA" id="ARBA00007905"/>
    </source>
</evidence>
<dbReference type="PROSITE" id="PS00798">
    <property type="entry name" value="ALDOKETO_REDUCTASE_1"/>
    <property type="match status" value="1"/>
</dbReference>
<name>A0A6J7FQA6_9ZZZZ</name>
<dbReference type="PRINTS" id="PR00069">
    <property type="entry name" value="ALDKETRDTASE"/>
</dbReference>